<sequence>MINHGKQLGKTLALTFMILFSLSINPVSAADQLTLNFTDTDINAVIGAVSEMTGQNFIVDPRVKGKVTIISNKAMNADDVYQVFLSILKVHGFAAISGKHVTKIVPEVNAKQDAVPTLTRRRKNAGDEFVTQVVEVKHVNAAQLVPILRPLVPQRGHLAAYPSSNILVISDSAANINRLMTIIHRIDQATSDELEIIELKYASASEIVRVINQLTRQVAKGAASSGAKLKIVADDRTNSILLGGDKSRRIKLRSIIAHLDTEVDIGGATHVVYLHYANAKDLVKVLTSVGKNIQKKSKGGAKAGSSRSAANNTISIQADETTNALVINAPPDVFRTLRTVIQKLDIRRAQILIEGLIAEVSVNSVESFGVSWGAAKINDAGALANDAPVGVVNFNNSIESLLSTPPTIGSGLSILAGNLTGATKIGALINAFASDSGTNIISTPSILTMDNEESEIVVAQQVPFTTGSFSSTGTGGTTNPGNPFQTIERQDVGLTLRITPQVNEGDTIKLDVVQELSQLLGSAIGTQPITTKRSIKTSIMVEDGQMIALGGLIEEKLVEKEDKVPLLGDIPVLGWLFKSQSTSTEKTNFMLFLSPKILKDAAMQTSVTGEKYNYIRARQLDIRERGVVLMSDDVSPLLPEFKEFLKLPKPFDEDGQSETNNTSDETSSVDDNLDDSASTVTPPDLEDVALDERDKLLYQQEIISKKNKQSILNGDVF</sequence>
<dbReference type="InterPro" id="IPR038591">
    <property type="entry name" value="NolW-like_sf"/>
</dbReference>
<dbReference type="PROSITE" id="PS00875">
    <property type="entry name" value="T2SP_D"/>
    <property type="match status" value="1"/>
</dbReference>
<dbReference type="Gene3D" id="3.30.1370.120">
    <property type="match status" value="3"/>
</dbReference>
<keyword evidence="3" id="KW-0813">Transport</keyword>
<feature type="domain" description="GspD-like N0" evidence="13">
    <location>
        <begin position="35"/>
        <end position="104"/>
    </location>
</feature>
<keyword evidence="9" id="KW-0998">Cell outer membrane</keyword>
<evidence type="ECO:0000259" key="12">
    <source>
        <dbReference type="Pfam" id="PF03958"/>
    </source>
</evidence>
<dbReference type="PANTHER" id="PTHR30332">
    <property type="entry name" value="PROBABLE GENERAL SECRETION PATHWAY PROTEIN D"/>
    <property type="match status" value="1"/>
</dbReference>
<dbReference type="InterPro" id="IPR013356">
    <property type="entry name" value="T2SS_GspD"/>
</dbReference>
<keyword evidence="8" id="KW-0472">Membrane</keyword>
<comment type="subcellular location">
    <subcellularLocation>
        <location evidence="1">Cell outer membrane</location>
    </subcellularLocation>
</comment>
<comment type="similarity">
    <text evidence="2">Belongs to the bacterial secretin family. GSP D subfamily.</text>
</comment>
<dbReference type="Pfam" id="PF21305">
    <property type="entry name" value="type_II_gspD_N0"/>
    <property type="match status" value="1"/>
</dbReference>
<dbReference type="InterPro" id="IPR049371">
    <property type="entry name" value="GspD-like_N0"/>
</dbReference>
<dbReference type="PANTHER" id="PTHR30332:SF24">
    <property type="entry name" value="SECRETIN GSPD-RELATED"/>
    <property type="match status" value="1"/>
</dbReference>
<dbReference type="InterPro" id="IPR004845">
    <property type="entry name" value="T2SS_GspD_CS"/>
</dbReference>
<evidence type="ECO:0000259" key="11">
    <source>
        <dbReference type="Pfam" id="PF00263"/>
    </source>
</evidence>
<dbReference type="PRINTS" id="PR01032">
    <property type="entry name" value="PHAGEIV"/>
</dbReference>
<keyword evidence="4" id="KW-1134">Transmembrane beta strand</keyword>
<evidence type="ECO:0000256" key="4">
    <source>
        <dbReference type="ARBA" id="ARBA00022452"/>
    </source>
</evidence>
<dbReference type="GO" id="GO:0015627">
    <property type="term" value="C:type II protein secretion system complex"/>
    <property type="evidence" value="ECO:0007669"/>
    <property type="project" value="InterPro"/>
</dbReference>
<evidence type="ECO:0000256" key="7">
    <source>
        <dbReference type="ARBA" id="ARBA00022927"/>
    </source>
</evidence>
<feature type="domain" description="NolW-like" evidence="12">
    <location>
        <begin position="131"/>
        <end position="189"/>
    </location>
</feature>
<dbReference type="InterPro" id="IPR005644">
    <property type="entry name" value="NolW-like"/>
</dbReference>
<reference evidence="14" key="1">
    <citation type="submission" date="2018-06" db="EMBL/GenBank/DDBJ databases">
        <authorList>
            <person name="Zhirakovskaya E."/>
        </authorList>
    </citation>
    <scope>NUCLEOTIDE SEQUENCE</scope>
</reference>
<evidence type="ECO:0000256" key="2">
    <source>
        <dbReference type="ARBA" id="ARBA00006980"/>
    </source>
</evidence>
<organism evidence="14">
    <name type="scientific">hydrothermal vent metagenome</name>
    <dbReference type="NCBI Taxonomy" id="652676"/>
    <lineage>
        <taxon>unclassified sequences</taxon>
        <taxon>metagenomes</taxon>
        <taxon>ecological metagenomes</taxon>
    </lineage>
</organism>
<dbReference type="Pfam" id="PF03958">
    <property type="entry name" value="Secretin_N"/>
    <property type="match status" value="3"/>
</dbReference>
<evidence type="ECO:0000256" key="8">
    <source>
        <dbReference type="ARBA" id="ARBA00023136"/>
    </source>
</evidence>
<evidence type="ECO:0000313" key="14">
    <source>
        <dbReference type="EMBL" id="VAW99067.1"/>
    </source>
</evidence>
<evidence type="ECO:0000256" key="3">
    <source>
        <dbReference type="ARBA" id="ARBA00022448"/>
    </source>
</evidence>
<dbReference type="EMBL" id="UOFS01000039">
    <property type="protein sequence ID" value="VAW99067.1"/>
    <property type="molecule type" value="Genomic_DNA"/>
</dbReference>
<dbReference type="GO" id="GO:0009279">
    <property type="term" value="C:cell outer membrane"/>
    <property type="evidence" value="ECO:0007669"/>
    <property type="project" value="UniProtKB-SubCell"/>
</dbReference>
<feature type="domain" description="NolW-like" evidence="12">
    <location>
        <begin position="269"/>
        <end position="350"/>
    </location>
</feature>
<feature type="domain" description="NolW-like" evidence="12">
    <location>
        <begin position="195"/>
        <end position="262"/>
    </location>
</feature>
<proteinExistence type="inferred from homology"/>
<name>A0A3B1AHZ2_9ZZZZ</name>
<evidence type="ECO:0000256" key="6">
    <source>
        <dbReference type="ARBA" id="ARBA00022729"/>
    </source>
</evidence>
<keyword evidence="5" id="KW-0812">Transmembrane</keyword>
<gene>
    <name evidence="14" type="ORF">MNBD_GAMMA22-1420</name>
</gene>
<evidence type="ECO:0000256" key="5">
    <source>
        <dbReference type="ARBA" id="ARBA00022692"/>
    </source>
</evidence>
<evidence type="ECO:0000256" key="10">
    <source>
        <dbReference type="SAM" id="MobiDB-lite"/>
    </source>
</evidence>
<feature type="domain" description="Type II/III secretion system secretin-like" evidence="11">
    <location>
        <begin position="433"/>
        <end position="599"/>
    </location>
</feature>
<dbReference type="PRINTS" id="PR00811">
    <property type="entry name" value="BCTERIALGSPD"/>
</dbReference>
<dbReference type="NCBIfam" id="TIGR02517">
    <property type="entry name" value="type_II_gspD"/>
    <property type="match status" value="1"/>
</dbReference>
<dbReference type="InterPro" id="IPR050810">
    <property type="entry name" value="Bact_Secretion_Sys_Channel"/>
</dbReference>
<dbReference type="InterPro" id="IPR001775">
    <property type="entry name" value="GspD/PilQ"/>
</dbReference>
<protein>
    <submittedName>
        <fullName evidence="14">General secretion pathway protein D</fullName>
    </submittedName>
</protein>
<dbReference type="GO" id="GO:0015628">
    <property type="term" value="P:protein secretion by the type II secretion system"/>
    <property type="evidence" value="ECO:0007669"/>
    <property type="project" value="InterPro"/>
</dbReference>
<feature type="region of interest" description="Disordered" evidence="10">
    <location>
        <begin position="649"/>
        <end position="686"/>
    </location>
</feature>
<dbReference type="Pfam" id="PF00263">
    <property type="entry name" value="Secretin"/>
    <property type="match status" value="1"/>
</dbReference>
<evidence type="ECO:0000259" key="13">
    <source>
        <dbReference type="Pfam" id="PF21305"/>
    </source>
</evidence>
<accession>A0A3B1AHZ2</accession>
<feature type="compositionally biased region" description="Low complexity" evidence="10">
    <location>
        <begin position="657"/>
        <end position="666"/>
    </location>
</feature>
<dbReference type="AlphaFoldDB" id="A0A3B1AHZ2"/>
<keyword evidence="7" id="KW-0653">Protein transport</keyword>
<dbReference type="InterPro" id="IPR004846">
    <property type="entry name" value="T2SS/T3SS_dom"/>
</dbReference>
<evidence type="ECO:0000256" key="9">
    <source>
        <dbReference type="ARBA" id="ARBA00023237"/>
    </source>
</evidence>
<evidence type="ECO:0000256" key="1">
    <source>
        <dbReference type="ARBA" id="ARBA00004442"/>
    </source>
</evidence>
<keyword evidence="6" id="KW-0732">Signal</keyword>